<dbReference type="Pfam" id="PF12833">
    <property type="entry name" value="HTH_18"/>
    <property type="match status" value="1"/>
</dbReference>
<dbReference type="SMART" id="SM00342">
    <property type="entry name" value="HTH_ARAC"/>
    <property type="match status" value="1"/>
</dbReference>
<dbReference type="AlphaFoldDB" id="A0A3G1KYF2"/>
<dbReference type="KEGG" id="fwa:DCMF_24590"/>
<feature type="domain" description="HTH araC/xylS-type" evidence="4">
    <location>
        <begin position="40"/>
        <end position="138"/>
    </location>
</feature>
<evidence type="ECO:0000256" key="1">
    <source>
        <dbReference type="ARBA" id="ARBA00023015"/>
    </source>
</evidence>
<keyword evidence="1" id="KW-0805">Transcription regulation</keyword>
<dbReference type="EMBL" id="CP017634">
    <property type="protein sequence ID" value="ATW27506.1"/>
    <property type="molecule type" value="Genomic_DNA"/>
</dbReference>
<dbReference type="RefSeq" id="WP_214658876.1">
    <property type="nucleotide sequence ID" value="NZ_CP017634.1"/>
</dbReference>
<evidence type="ECO:0000259" key="4">
    <source>
        <dbReference type="PROSITE" id="PS01124"/>
    </source>
</evidence>
<dbReference type="GO" id="GO:0003700">
    <property type="term" value="F:DNA-binding transcription factor activity"/>
    <property type="evidence" value="ECO:0007669"/>
    <property type="project" value="InterPro"/>
</dbReference>
<keyword evidence="6" id="KW-1185">Reference proteome</keyword>
<evidence type="ECO:0000313" key="5">
    <source>
        <dbReference type="EMBL" id="ATW27506.1"/>
    </source>
</evidence>
<evidence type="ECO:0000256" key="2">
    <source>
        <dbReference type="ARBA" id="ARBA00023125"/>
    </source>
</evidence>
<dbReference type="PROSITE" id="PS01124">
    <property type="entry name" value="HTH_ARAC_FAMILY_2"/>
    <property type="match status" value="1"/>
</dbReference>
<dbReference type="InterPro" id="IPR018060">
    <property type="entry name" value="HTH_AraC"/>
</dbReference>
<keyword evidence="3" id="KW-0804">Transcription</keyword>
<dbReference type="PANTHER" id="PTHR43280">
    <property type="entry name" value="ARAC-FAMILY TRANSCRIPTIONAL REGULATOR"/>
    <property type="match status" value="1"/>
</dbReference>
<evidence type="ECO:0000256" key="3">
    <source>
        <dbReference type="ARBA" id="ARBA00023163"/>
    </source>
</evidence>
<sequence length="155" mass="18317">MLNIGPSELIWELLDIEKVIIKPEENVYNLRNGRHVYLIDKAARYIEKNYRQELTLEEVARLIYYSPCHFSHVFKQIKSCSFSKYLTHVRIEQAKSLLTSTDFQISQIAKLVGYRDVRYFCTVFKQNTNSTPTNFRYKHLMNKFKEPRSSEGTPG</sequence>
<proteinExistence type="predicted"/>
<accession>A0A3G1KYF2</accession>
<dbReference type="SUPFAM" id="SSF46689">
    <property type="entry name" value="Homeodomain-like"/>
    <property type="match status" value="2"/>
</dbReference>
<dbReference type="PANTHER" id="PTHR43280:SF10">
    <property type="entry name" value="REGULATORY PROTEIN POCR"/>
    <property type="match status" value="1"/>
</dbReference>
<gene>
    <name evidence="5" type="ORF">DCMF_24590</name>
</gene>
<keyword evidence="2" id="KW-0238">DNA-binding</keyword>
<name>A0A3G1KYF2_FORW1</name>
<dbReference type="GO" id="GO:0043565">
    <property type="term" value="F:sequence-specific DNA binding"/>
    <property type="evidence" value="ECO:0007669"/>
    <property type="project" value="InterPro"/>
</dbReference>
<organism evidence="5 6">
    <name type="scientific">Formimonas warabiya</name>
    <dbReference type="NCBI Taxonomy" id="1761012"/>
    <lineage>
        <taxon>Bacteria</taxon>
        <taxon>Bacillati</taxon>
        <taxon>Bacillota</taxon>
        <taxon>Clostridia</taxon>
        <taxon>Eubacteriales</taxon>
        <taxon>Peptococcaceae</taxon>
        <taxon>Candidatus Formimonas</taxon>
    </lineage>
</organism>
<dbReference type="Gene3D" id="1.10.10.60">
    <property type="entry name" value="Homeodomain-like"/>
    <property type="match status" value="2"/>
</dbReference>
<protein>
    <recommendedName>
        <fullName evidence="4">HTH araC/xylS-type domain-containing protein</fullName>
    </recommendedName>
</protein>
<reference evidence="5 6" key="1">
    <citation type="submission" date="2016-10" db="EMBL/GenBank/DDBJ databases">
        <title>Complete Genome Sequence of Peptococcaceae strain DCMF.</title>
        <authorList>
            <person name="Edwards R.J."/>
            <person name="Holland S.I."/>
            <person name="Deshpande N.P."/>
            <person name="Wong Y.K."/>
            <person name="Ertan H."/>
            <person name="Manefield M."/>
            <person name="Russell T.L."/>
            <person name="Lee M.J."/>
        </authorList>
    </citation>
    <scope>NUCLEOTIDE SEQUENCE [LARGE SCALE GENOMIC DNA]</scope>
    <source>
        <strain evidence="5 6">DCMF</strain>
    </source>
</reference>
<evidence type="ECO:0000313" key="6">
    <source>
        <dbReference type="Proteomes" id="UP000323521"/>
    </source>
</evidence>
<dbReference type="InterPro" id="IPR009057">
    <property type="entry name" value="Homeodomain-like_sf"/>
</dbReference>
<dbReference type="Proteomes" id="UP000323521">
    <property type="component" value="Chromosome"/>
</dbReference>